<dbReference type="AlphaFoldDB" id="A0A7J5BRI0"/>
<dbReference type="Gene3D" id="3.40.50.410">
    <property type="entry name" value="von Willebrand factor, type A domain"/>
    <property type="match status" value="1"/>
</dbReference>
<evidence type="ECO:0000259" key="2">
    <source>
        <dbReference type="PROSITE" id="PS50234"/>
    </source>
</evidence>
<accession>A0A7J5BRI0</accession>
<dbReference type="RefSeq" id="WP_158041486.1">
    <property type="nucleotide sequence ID" value="NZ_JACCFV010000001.1"/>
</dbReference>
<dbReference type="Pfam" id="PF13531">
    <property type="entry name" value="SBP_bac_11"/>
    <property type="match status" value="1"/>
</dbReference>
<keyword evidence="4" id="KW-1185">Reference proteome</keyword>
<dbReference type="Proteomes" id="UP000467240">
    <property type="component" value="Unassembled WGS sequence"/>
</dbReference>
<keyword evidence="1" id="KW-0732">Signal</keyword>
<dbReference type="SMART" id="SM00327">
    <property type="entry name" value="VWA"/>
    <property type="match status" value="1"/>
</dbReference>
<sequence>MTTAPHRLRRLLPRLAAGLALALAVPATLTGCSSDGDVLRILAGSEVQDMQPILDDLERETGVRVEFEFMGTLDGTEALLSASEDRAWDATWFPSNRYLSLFPEGQSLIDRSESIMRSPVAFGVKPDVAQRLGWSDDAQPTWQDIVAAIEAGELTYGMTSPVSSNSGFTTLVQLTTALSGTGTVLEPADIERTTPQLEGFAAGQQLASGSSGWLAERFAEQPDLVDGVFNYESVLRGTTVGGQELQVVIPSNGVVTSDYPLTLLAGANEDKTASFTKAVEYLLRDDVQERIANETLRRTTATPPSVDATVFELPFPNQLDTVQSLLTTWVGSIKKPSNMVFAIDTSGSMGEGDRMDQLRAALGVLSGEQDSTSGQLLKLQPRERITYLEFAASIKSEFTVDIPSDEAGYASALATINERTSSYSPQGGTAIYDTLETAYEQVLAGAGDDRISSIVLFTDGENTDGIDASTFRSRHEQLVRDHPEVASVPVFVVLFGEGDVDELTSLAESTGGRAFDGTSTSLSSVFREIRGYL</sequence>
<dbReference type="Gene3D" id="3.40.190.10">
    <property type="entry name" value="Periplasmic binding protein-like II"/>
    <property type="match status" value="2"/>
</dbReference>
<name>A0A7J5BRI0_9MICO</name>
<evidence type="ECO:0000313" key="4">
    <source>
        <dbReference type="Proteomes" id="UP000467240"/>
    </source>
</evidence>
<reference evidence="3 4" key="1">
    <citation type="submission" date="2019-09" db="EMBL/GenBank/DDBJ databases">
        <title>Phylogeny of genus Pseudoclavibacter and closely related genus.</title>
        <authorList>
            <person name="Li Y."/>
        </authorList>
    </citation>
    <scope>NUCLEOTIDE SEQUENCE [LARGE SCALE GENOMIC DNA]</scope>
    <source>
        <strain evidence="3 4">DSM 23821</strain>
    </source>
</reference>
<dbReference type="EMBL" id="WBJZ01000018">
    <property type="protein sequence ID" value="KAB1654570.1"/>
    <property type="molecule type" value="Genomic_DNA"/>
</dbReference>
<dbReference type="OrthoDB" id="3170630at2"/>
<gene>
    <name evidence="3" type="ORF">F8O01_13550</name>
</gene>
<dbReference type="PROSITE" id="PS50234">
    <property type="entry name" value="VWFA"/>
    <property type="match status" value="1"/>
</dbReference>
<proteinExistence type="predicted"/>
<evidence type="ECO:0000256" key="1">
    <source>
        <dbReference type="SAM" id="SignalP"/>
    </source>
</evidence>
<dbReference type="InterPro" id="IPR036465">
    <property type="entry name" value="vWFA_dom_sf"/>
</dbReference>
<feature type="chain" id="PRO_5029474125" evidence="1">
    <location>
        <begin position="23"/>
        <end position="533"/>
    </location>
</feature>
<dbReference type="InterPro" id="IPR002035">
    <property type="entry name" value="VWF_A"/>
</dbReference>
<dbReference type="SUPFAM" id="SSF53850">
    <property type="entry name" value="Periplasmic binding protein-like II"/>
    <property type="match status" value="1"/>
</dbReference>
<feature type="signal peptide" evidence="1">
    <location>
        <begin position="1"/>
        <end position="22"/>
    </location>
</feature>
<dbReference type="SUPFAM" id="SSF53300">
    <property type="entry name" value="vWA-like"/>
    <property type="match status" value="1"/>
</dbReference>
<dbReference type="CDD" id="cd00198">
    <property type="entry name" value="vWFA"/>
    <property type="match status" value="1"/>
</dbReference>
<organism evidence="3 4">
    <name type="scientific">Pseudoclavibacter chungangensis</name>
    <dbReference type="NCBI Taxonomy" id="587635"/>
    <lineage>
        <taxon>Bacteria</taxon>
        <taxon>Bacillati</taxon>
        <taxon>Actinomycetota</taxon>
        <taxon>Actinomycetes</taxon>
        <taxon>Micrococcales</taxon>
        <taxon>Microbacteriaceae</taxon>
        <taxon>Pseudoclavibacter</taxon>
    </lineage>
</organism>
<dbReference type="PROSITE" id="PS51257">
    <property type="entry name" value="PROKAR_LIPOPROTEIN"/>
    <property type="match status" value="1"/>
</dbReference>
<protein>
    <submittedName>
        <fullName evidence="3">VWA domain-containing protein</fullName>
    </submittedName>
</protein>
<comment type="caution">
    <text evidence="3">The sequence shown here is derived from an EMBL/GenBank/DDBJ whole genome shotgun (WGS) entry which is preliminary data.</text>
</comment>
<feature type="domain" description="VWFA" evidence="2">
    <location>
        <begin position="338"/>
        <end position="533"/>
    </location>
</feature>
<evidence type="ECO:0000313" key="3">
    <source>
        <dbReference type="EMBL" id="KAB1654570.1"/>
    </source>
</evidence>
<dbReference type="Pfam" id="PF00092">
    <property type="entry name" value="VWA"/>
    <property type="match status" value="1"/>
</dbReference>